<keyword evidence="2" id="KW-1003">Cell membrane</keyword>
<evidence type="ECO:0000256" key="3">
    <source>
        <dbReference type="ARBA" id="ARBA00022692"/>
    </source>
</evidence>
<feature type="transmembrane region" description="Helical" evidence="6">
    <location>
        <begin position="249"/>
        <end position="270"/>
    </location>
</feature>
<dbReference type="Pfam" id="PF02653">
    <property type="entry name" value="BPD_transp_2"/>
    <property type="match status" value="1"/>
</dbReference>
<comment type="subcellular location">
    <subcellularLocation>
        <location evidence="1">Cell membrane</location>
        <topology evidence="1">Multi-pass membrane protein</topology>
    </subcellularLocation>
</comment>
<dbReference type="PANTHER" id="PTHR30482">
    <property type="entry name" value="HIGH-AFFINITY BRANCHED-CHAIN AMINO ACID TRANSPORT SYSTEM PERMEASE"/>
    <property type="match status" value="1"/>
</dbReference>
<dbReference type="InterPro" id="IPR043428">
    <property type="entry name" value="LivM-like"/>
</dbReference>
<dbReference type="InterPro" id="IPR001851">
    <property type="entry name" value="ABC_transp_permease"/>
</dbReference>
<feature type="transmembrane region" description="Helical" evidence="6">
    <location>
        <begin position="118"/>
        <end position="144"/>
    </location>
</feature>
<dbReference type="GO" id="GO:0015658">
    <property type="term" value="F:branched-chain amino acid transmembrane transporter activity"/>
    <property type="evidence" value="ECO:0007669"/>
    <property type="project" value="InterPro"/>
</dbReference>
<feature type="transmembrane region" description="Helical" evidence="6">
    <location>
        <begin position="282"/>
        <end position="311"/>
    </location>
</feature>
<keyword evidence="3 6" id="KW-0812">Transmembrane</keyword>
<evidence type="ECO:0000313" key="8">
    <source>
        <dbReference type="Proteomes" id="UP000619260"/>
    </source>
</evidence>
<evidence type="ECO:0000256" key="4">
    <source>
        <dbReference type="ARBA" id="ARBA00022989"/>
    </source>
</evidence>
<dbReference type="EMBL" id="BOPF01000013">
    <property type="protein sequence ID" value="GIJ46903.1"/>
    <property type="molecule type" value="Genomic_DNA"/>
</dbReference>
<organism evidence="7 8">
    <name type="scientific">Virgisporangium aliadipatigenens</name>
    <dbReference type="NCBI Taxonomy" id="741659"/>
    <lineage>
        <taxon>Bacteria</taxon>
        <taxon>Bacillati</taxon>
        <taxon>Actinomycetota</taxon>
        <taxon>Actinomycetes</taxon>
        <taxon>Micromonosporales</taxon>
        <taxon>Micromonosporaceae</taxon>
        <taxon>Virgisporangium</taxon>
    </lineage>
</organism>
<dbReference type="Proteomes" id="UP000619260">
    <property type="component" value="Unassembled WGS sequence"/>
</dbReference>
<dbReference type="RefSeq" id="WP_203900435.1">
    <property type="nucleotide sequence ID" value="NZ_BOPF01000013.1"/>
</dbReference>
<proteinExistence type="predicted"/>
<evidence type="ECO:0000256" key="5">
    <source>
        <dbReference type="ARBA" id="ARBA00023136"/>
    </source>
</evidence>
<gene>
    <name evidence="7" type="primary">livM_1</name>
    <name evidence="7" type="ORF">Val02_37890</name>
</gene>
<keyword evidence="4 6" id="KW-1133">Transmembrane helix</keyword>
<evidence type="ECO:0000256" key="1">
    <source>
        <dbReference type="ARBA" id="ARBA00004651"/>
    </source>
</evidence>
<feature type="transmembrane region" description="Helical" evidence="6">
    <location>
        <begin position="94"/>
        <end position="112"/>
    </location>
</feature>
<dbReference type="PANTHER" id="PTHR30482:SF20">
    <property type="entry name" value="HIGH-AFFINITY BRANCHED-CHAIN AMINO ACID TRANSPORT SYSTEM PERMEASE PROTEIN LIVM"/>
    <property type="match status" value="1"/>
</dbReference>
<feature type="transmembrane region" description="Helical" evidence="6">
    <location>
        <begin position="199"/>
        <end position="219"/>
    </location>
</feature>
<sequence>MTATEEVENTRTQGATTLARASTVRGGAFGRTLVRHAVYALVAIVVLIVLTSALAGTGNTFLNYQLAMVCAYLCATAGLTFLTGINGQLSLGHGALMATGAYGAALTIRALADRGIEAVWAVFVALLVGVLAALVVGAVIGAAAARLRGPYLAGVTTVIAIVVPAITTTFDGIFKGDQGLSFVTPSPGAVPALLSNEEWQAYLGIGCAVLVMFLLANLISSRFGRQFRAVANDEVAAKLSGINIARTQVLAFVVSAGCAGLGGALMAAITQQAAPGAYSLTLSLYLLMAIVIGGLGSLAGAVWGALLLVALPDLSTRITDSLELSPDLAQKLDGNLALAIFGLFLIIVMIVAPGGIQGLVRRLSGRLSARRRSAGS</sequence>
<evidence type="ECO:0000313" key="7">
    <source>
        <dbReference type="EMBL" id="GIJ46903.1"/>
    </source>
</evidence>
<dbReference type="GO" id="GO:0005886">
    <property type="term" value="C:plasma membrane"/>
    <property type="evidence" value="ECO:0007669"/>
    <property type="project" value="UniProtKB-SubCell"/>
</dbReference>
<dbReference type="CDD" id="cd06581">
    <property type="entry name" value="TM_PBP1_LivM_like"/>
    <property type="match status" value="1"/>
</dbReference>
<evidence type="ECO:0000256" key="6">
    <source>
        <dbReference type="SAM" id="Phobius"/>
    </source>
</evidence>
<comment type="caution">
    <text evidence="7">The sequence shown here is derived from an EMBL/GenBank/DDBJ whole genome shotgun (WGS) entry which is preliminary data.</text>
</comment>
<reference evidence="7" key="1">
    <citation type="submission" date="2021-01" db="EMBL/GenBank/DDBJ databases">
        <title>Whole genome shotgun sequence of Virgisporangium aliadipatigenens NBRC 105644.</title>
        <authorList>
            <person name="Komaki H."/>
            <person name="Tamura T."/>
        </authorList>
    </citation>
    <scope>NUCLEOTIDE SEQUENCE</scope>
    <source>
        <strain evidence="7">NBRC 105644</strain>
    </source>
</reference>
<feature type="transmembrane region" description="Helical" evidence="6">
    <location>
        <begin position="151"/>
        <end position="170"/>
    </location>
</feature>
<feature type="transmembrane region" description="Helical" evidence="6">
    <location>
        <begin position="37"/>
        <end position="55"/>
    </location>
</feature>
<name>A0A8J4DRL4_9ACTN</name>
<keyword evidence="5 6" id="KW-0472">Membrane</keyword>
<keyword evidence="8" id="KW-1185">Reference proteome</keyword>
<protein>
    <submittedName>
        <fullName evidence="7">Branched-chain amino acid ABC transporter permease</fullName>
    </submittedName>
</protein>
<evidence type="ECO:0000256" key="2">
    <source>
        <dbReference type="ARBA" id="ARBA00022475"/>
    </source>
</evidence>
<dbReference type="AlphaFoldDB" id="A0A8J4DRL4"/>
<feature type="transmembrane region" description="Helical" evidence="6">
    <location>
        <begin position="61"/>
        <end position="82"/>
    </location>
</feature>
<feature type="transmembrane region" description="Helical" evidence="6">
    <location>
        <begin position="332"/>
        <end position="356"/>
    </location>
</feature>
<accession>A0A8J4DRL4</accession>